<comment type="similarity">
    <text evidence="2">Belongs to the CIA30 family.</text>
</comment>
<evidence type="ECO:0000256" key="4">
    <source>
        <dbReference type="ARBA" id="ARBA00023186"/>
    </source>
</evidence>
<evidence type="ECO:0000256" key="1">
    <source>
        <dbReference type="ARBA" id="ARBA00004173"/>
    </source>
</evidence>
<protein>
    <submittedName>
        <fullName evidence="6">NADH:ubiquinone oxidoreductase intermediate-associated protein 30</fullName>
    </submittedName>
</protein>
<dbReference type="Pfam" id="PF08547">
    <property type="entry name" value="CIA30"/>
    <property type="match status" value="1"/>
</dbReference>
<evidence type="ECO:0000256" key="3">
    <source>
        <dbReference type="ARBA" id="ARBA00023128"/>
    </source>
</evidence>
<feature type="domain" description="NADH:ubiquinone oxidoreductase intermediate-associated protein 30" evidence="5">
    <location>
        <begin position="16"/>
        <end position="205"/>
    </location>
</feature>
<dbReference type="GO" id="GO:0051082">
    <property type="term" value="F:unfolded protein binding"/>
    <property type="evidence" value="ECO:0007669"/>
    <property type="project" value="TreeGrafter"/>
</dbReference>
<dbReference type="GO" id="GO:0005739">
    <property type="term" value="C:mitochondrion"/>
    <property type="evidence" value="ECO:0007669"/>
    <property type="project" value="UniProtKB-SubCell"/>
</dbReference>
<keyword evidence="7" id="KW-1185">Reference proteome</keyword>
<dbReference type="InterPro" id="IPR008979">
    <property type="entry name" value="Galactose-bd-like_sf"/>
</dbReference>
<dbReference type="GO" id="GO:0006120">
    <property type="term" value="P:mitochondrial electron transport, NADH to ubiquinone"/>
    <property type="evidence" value="ECO:0007669"/>
    <property type="project" value="TreeGrafter"/>
</dbReference>
<dbReference type="PANTHER" id="PTHR13194:SF18">
    <property type="entry name" value="COMPLEX I INTERMEDIATE-ASSOCIATED PROTEIN 30, MITOCHONDRIAL"/>
    <property type="match status" value="1"/>
</dbReference>
<comment type="caution">
    <text evidence="6">The sequence shown here is derived from an EMBL/GenBank/DDBJ whole genome shotgun (WGS) entry which is preliminary data.</text>
</comment>
<dbReference type="SUPFAM" id="SSF49785">
    <property type="entry name" value="Galactose-binding domain-like"/>
    <property type="match status" value="1"/>
</dbReference>
<dbReference type="EMBL" id="MU157831">
    <property type="protein sequence ID" value="KAF9532592.1"/>
    <property type="molecule type" value="Genomic_DNA"/>
</dbReference>
<proteinExistence type="inferred from homology"/>
<reference evidence="6" key="1">
    <citation type="submission" date="2020-11" db="EMBL/GenBank/DDBJ databases">
        <authorList>
            <consortium name="DOE Joint Genome Institute"/>
            <person name="Ahrendt S."/>
            <person name="Riley R."/>
            <person name="Andreopoulos W."/>
            <person name="Labutti K."/>
            <person name="Pangilinan J."/>
            <person name="Ruiz-Duenas F.J."/>
            <person name="Barrasa J.M."/>
            <person name="Sanchez-Garcia M."/>
            <person name="Camarero S."/>
            <person name="Miyauchi S."/>
            <person name="Serrano A."/>
            <person name="Linde D."/>
            <person name="Babiker R."/>
            <person name="Drula E."/>
            <person name="Ayuso-Fernandez I."/>
            <person name="Pacheco R."/>
            <person name="Padilla G."/>
            <person name="Ferreira P."/>
            <person name="Barriuso J."/>
            <person name="Kellner H."/>
            <person name="Castanera R."/>
            <person name="Alfaro M."/>
            <person name="Ramirez L."/>
            <person name="Pisabarro A.G."/>
            <person name="Kuo A."/>
            <person name="Tritt A."/>
            <person name="Lipzen A."/>
            <person name="He G."/>
            <person name="Yan M."/>
            <person name="Ng V."/>
            <person name="Cullen D."/>
            <person name="Martin F."/>
            <person name="Rosso M.-N."/>
            <person name="Henrissat B."/>
            <person name="Hibbett D."/>
            <person name="Martinez A.T."/>
            <person name="Grigoriev I.V."/>
        </authorList>
    </citation>
    <scope>NUCLEOTIDE SEQUENCE</scope>
    <source>
        <strain evidence="6">CBS 506.95</strain>
    </source>
</reference>
<evidence type="ECO:0000313" key="7">
    <source>
        <dbReference type="Proteomes" id="UP000807306"/>
    </source>
</evidence>
<name>A0A9P6JT17_9AGAR</name>
<keyword evidence="4" id="KW-0143">Chaperone</keyword>
<evidence type="ECO:0000313" key="6">
    <source>
        <dbReference type="EMBL" id="KAF9532592.1"/>
    </source>
</evidence>
<dbReference type="InterPro" id="IPR039131">
    <property type="entry name" value="NDUFAF1"/>
</dbReference>
<dbReference type="Proteomes" id="UP000807306">
    <property type="component" value="Unassembled WGS sequence"/>
</dbReference>
<dbReference type="OrthoDB" id="42561at2759"/>
<dbReference type="InterPro" id="IPR013857">
    <property type="entry name" value="NADH-UbQ_OxRdtase-assoc_prot30"/>
</dbReference>
<comment type="subcellular location">
    <subcellularLocation>
        <location evidence="1">Mitochondrion</location>
    </subcellularLocation>
</comment>
<sequence length="218" mass="24200">MRGVQGPSRTPRTLYSFHTPEDVQQFATGCDGDQGGLTTVNFDFDARPEIHRSLGSAIPGSALFWGDMRTKVKSGMEGKIRGGWSGFRNKPRPSLFGNLTDDASGHDYIALRLRVAGDPQTHNSYFVNVQTAGPISTDLWQHRLFFQKGDGAWENVYIPLESFVRTNAGRMSENQIEMWKEKVKSVGISLLGGNSGVEGKYELNVESIRLVNEEDIDT</sequence>
<evidence type="ECO:0000256" key="2">
    <source>
        <dbReference type="ARBA" id="ARBA00007884"/>
    </source>
</evidence>
<dbReference type="AlphaFoldDB" id="A0A9P6JT17"/>
<accession>A0A9P6JT17</accession>
<gene>
    <name evidence="6" type="ORF">CPB83DRAFT_759049</name>
</gene>
<keyword evidence="3" id="KW-0496">Mitochondrion</keyword>
<organism evidence="6 7">
    <name type="scientific">Crepidotus variabilis</name>
    <dbReference type="NCBI Taxonomy" id="179855"/>
    <lineage>
        <taxon>Eukaryota</taxon>
        <taxon>Fungi</taxon>
        <taxon>Dikarya</taxon>
        <taxon>Basidiomycota</taxon>
        <taxon>Agaricomycotina</taxon>
        <taxon>Agaricomycetes</taxon>
        <taxon>Agaricomycetidae</taxon>
        <taxon>Agaricales</taxon>
        <taxon>Agaricineae</taxon>
        <taxon>Crepidotaceae</taxon>
        <taxon>Crepidotus</taxon>
    </lineage>
</organism>
<evidence type="ECO:0000259" key="5">
    <source>
        <dbReference type="Pfam" id="PF08547"/>
    </source>
</evidence>
<dbReference type="GO" id="GO:0010257">
    <property type="term" value="P:NADH dehydrogenase complex assembly"/>
    <property type="evidence" value="ECO:0007669"/>
    <property type="project" value="TreeGrafter"/>
</dbReference>
<dbReference type="PANTHER" id="PTHR13194">
    <property type="entry name" value="COMPLEX I INTERMEDIATE-ASSOCIATED PROTEIN 30"/>
    <property type="match status" value="1"/>
</dbReference>